<dbReference type="GO" id="GO:0043093">
    <property type="term" value="P:FtsZ-dependent cytokinesis"/>
    <property type="evidence" value="ECO:0007669"/>
    <property type="project" value="UniProtKB-UniRule"/>
</dbReference>
<keyword evidence="1" id="KW-0175">Coiled coil</keyword>
<organism evidence="3 4">
    <name type="scientific">Palleronia pontilimi</name>
    <dbReference type="NCBI Taxonomy" id="1964209"/>
    <lineage>
        <taxon>Bacteria</taxon>
        <taxon>Pseudomonadati</taxon>
        <taxon>Pseudomonadota</taxon>
        <taxon>Alphaproteobacteria</taxon>
        <taxon>Rhodobacterales</taxon>
        <taxon>Roseobacteraceae</taxon>
        <taxon>Palleronia</taxon>
    </lineage>
</organism>
<dbReference type="AlphaFoldDB" id="A0A934I6C9"/>
<dbReference type="Pfam" id="PF13174">
    <property type="entry name" value="TPR_6"/>
    <property type="match status" value="1"/>
</dbReference>
<dbReference type="SUPFAM" id="SSF48452">
    <property type="entry name" value="TPR-like"/>
    <property type="match status" value="1"/>
</dbReference>
<dbReference type="InterPro" id="IPR011990">
    <property type="entry name" value="TPR-like_helical_dom_sf"/>
</dbReference>
<accession>A0A934I6C9</accession>
<dbReference type="Pfam" id="PF13432">
    <property type="entry name" value="TPR_16"/>
    <property type="match status" value="1"/>
</dbReference>
<keyword evidence="1" id="KW-0574">Periplasm</keyword>
<dbReference type="Proteomes" id="UP000642488">
    <property type="component" value="Unassembled WGS sequence"/>
</dbReference>
<dbReference type="InterPro" id="IPR019734">
    <property type="entry name" value="TPR_rpt"/>
</dbReference>
<keyword evidence="4" id="KW-1185">Reference proteome</keyword>
<dbReference type="Gene3D" id="1.25.40.10">
    <property type="entry name" value="Tetratricopeptide repeat domain"/>
    <property type="match status" value="1"/>
</dbReference>
<evidence type="ECO:0000313" key="3">
    <source>
        <dbReference type="EMBL" id="MBJ3761274.1"/>
    </source>
</evidence>
<keyword evidence="1" id="KW-0132">Cell division</keyword>
<feature type="signal peptide" evidence="1">
    <location>
        <begin position="1"/>
        <end position="19"/>
    </location>
</feature>
<comment type="similarity">
    <text evidence="1">Belongs to the CpoB family.</text>
</comment>
<evidence type="ECO:0000313" key="4">
    <source>
        <dbReference type="Proteomes" id="UP000642488"/>
    </source>
</evidence>
<dbReference type="InterPro" id="IPR014162">
    <property type="entry name" value="CpoB_C"/>
</dbReference>
<feature type="chain" id="PRO_5038190192" description="Cell division coordinator CpoB" evidence="1">
    <location>
        <begin position="20"/>
        <end position="272"/>
    </location>
</feature>
<protein>
    <recommendedName>
        <fullName evidence="1">Cell division coordinator CpoB</fullName>
    </recommendedName>
</protein>
<evidence type="ECO:0000256" key="1">
    <source>
        <dbReference type="HAMAP-Rule" id="MF_02066"/>
    </source>
</evidence>
<dbReference type="HAMAP" id="MF_02066">
    <property type="entry name" value="CpoB"/>
    <property type="match status" value="1"/>
</dbReference>
<comment type="subcellular location">
    <subcellularLocation>
        <location evidence="1">Periplasm</location>
    </subcellularLocation>
</comment>
<dbReference type="GO" id="GO:0030288">
    <property type="term" value="C:outer membrane-bounded periplasmic space"/>
    <property type="evidence" value="ECO:0007669"/>
    <property type="project" value="UniProtKB-UniRule"/>
</dbReference>
<sequence length="272" mass="28440" precursor="true">MLRTLILGVALAFPGLAMAQNTETLADIRAELSALAAEVQGLRSELATTGAGGLDLSGTSALERIDAIEAELRRLTGQTEEIEFRVNRVVSEGTNRIGDLEFRICEIEESCDIGNLGETPTLGGDIGSAPPPRAAPEPRPEGAQLAVGEQADFDRAQEALDSGSFRTAADLFATFAQTYTSGPLTNEAHYLRAQALSELGDDPEAARAYLDAFSGAPQGPRAPDALLNLGVKLNALGQRADACATLAEVTTRFPDAPASIAAQSSRVSIGCQ</sequence>
<dbReference type="InterPro" id="IPR034706">
    <property type="entry name" value="CpoB"/>
</dbReference>
<comment type="function">
    <text evidence="1">Mediates coordination of peptidoglycan synthesis and outer membrane constriction during cell division.</text>
</comment>
<keyword evidence="1" id="KW-0131">Cell cycle</keyword>
<reference evidence="3" key="1">
    <citation type="submission" date="2020-12" db="EMBL/GenBank/DDBJ databases">
        <title>Bacterial taxonomy.</title>
        <authorList>
            <person name="Pan X."/>
        </authorList>
    </citation>
    <scope>NUCLEOTIDE SEQUENCE</scope>
    <source>
        <strain evidence="3">KCTC 52957</strain>
    </source>
</reference>
<dbReference type="NCBIfam" id="TIGR02795">
    <property type="entry name" value="tol_pal_ybgF"/>
    <property type="match status" value="1"/>
</dbReference>
<gene>
    <name evidence="3" type="primary">ybgF</name>
    <name evidence="1" type="synonym">cpoB</name>
    <name evidence="3" type="ORF">ILP92_00720</name>
</gene>
<proteinExistence type="inferred from homology"/>
<dbReference type="RefSeq" id="WP_198914453.1">
    <property type="nucleotide sequence ID" value="NZ_JAEKPD010000001.1"/>
</dbReference>
<feature type="region of interest" description="Disordered" evidence="2">
    <location>
        <begin position="118"/>
        <end position="140"/>
    </location>
</feature>
<feature type="coiled-coil region" evidence="1">
    <location>
        <begin position="18"/>
        <end position="85"/>
    </location>
</feature>
<evidence type="ECO:0000256" key="2">
    <source>
        <dbReference type="SAM" id="MobiDB-lite"/>
    </source>
</evidence>
<keyword evidence="1" id="KW-0732">Signal</keyword>
<comment type="caution">
    <text evidence="3">The sequence shown here is derived from an EMBL/GenBank/DDBJ whole genome shotgun (WGS) entry which is preliminary data.</text>
</comment>
<name>A0A934I6C9_9RHOB</name>
<dbReference type="EMBL" id="JAEKPD010000001">
    <property type="protein sequence ID" value="MBJ3761274.1"/>
    <property type="molecule type" value="Genomic_DNA"/>
</dbReference>